<name>A0AA39TWI9_9PEZI</name>
<gene>
    <name evidence="2" type="ORF">B0T17DRAFT_544329</name>
</gene>
<reference evidence="2" key="1">
    <citation type="submission" date="2023-06" db="EMBL/GenBank/DDBJ databases">
        <title>Genome-scale phylogeny and comparative genomics of the fungal order Sordariales.</title>
        <authorList>
            <consortium name="Lawrence Berkeley National Laboratory"/>
            <person name="Hensen N."/>
            <person name="Bonometti L."/>
            <person name="Westerberg I."/>
            <person name="Brannstrom I.O."/>
            <person name="Guillou S."/>
            <person name="Cros-Aarteil S."/>
            <person name="Calhoun S."/>
            <person name="Haridas S."/>
            <person name="Kuo A."/>
            <person name="Mondo S."/>
            <person name="Pangilinan J."/>
            <person name="Riley R."/>
            <person name="LaButti K."/>
            <person name="Andreopoulos B."/>
            <person name="Lipzen A."/>
            <person name="Chen C."/>
            <person name="Yanf M."/>
            <person name="Daum C."/>
            <person name="Ng V."/>
            <person name="Clum A."/>
            <person name="Steindorff A."/>
            <person name="Ohm R."/>
            <person name="Martin F."/>
            <person name="Silar P."/>
            <person name="Natvig D."/>
            <person name="Lalanne C."/>
            <person name="Gautier V."/>
            <person name="Ament-velasquez S.L."/>
            <person name="Kruys A."/>
            <person name="Hutchinson M.I."/>
            <person name="Powell A.J."/>
            <person name="Barry K."/>
            <person name="Miller A.N."/>
            <person name="Grigoriev I.V."/>
            <person name="Debuchy R."/>
            <person name="Gladieux P."/>
            <person name="Thoren M.H."/>
            <person name="Johannesson H."/>
        </authorList>
    </citation>
    <scope>NUCLEOTIDE SEQUENCE</scope>
    <source>
        <strain evidence="2">SMH3391-2</strain>
    </source>
</reference>
<dbReference type="Gene3D" id="3.90.1200.10">
    <property type="match status" value="1"/>
</dbReference>
<proteinExistence type="predicted"/>
<dbReference type="SUPFAM" id="SSF56112">
    <property type="entry name" value="Protein kinase-like (PK-like)"/>
    <property type="match status" value="1"/>
</dbReference>
<evidence type="ECO:0000259" key="1">
    <source>
        <dbReference type="Pfam" id="PF01636"/>
    </source>
</evidence>
<feature type="domain" description="Aminoglycoside phosphotransferase" evidence="1">
    <location>
        <begin position="158"/>
        <end position="309"/>
    </location>
</feature>
<keyword evidence="2" id="KW-0418">Kinase</keyword>
<dbReference type="InterPro" id="IPR011009">
    <property type="entry name" value="Kinase-like_dom_sf"/>
</dbReference>
<keyword evidence="2" id="KW-0808">Transferase</keyword>
<dbReference type="Pfam" id="PF01636">
    <property type="entry name" value="APH"/>
    <property type="match status" value="1"/>
</dbReference>
<dbReference type="Proteomes" id="UP001174934">
    <property type="component" value="Unassembled WGS sequence"/>
</dbReference>
<dbReference type="EMBL" id="JAULSR010000010">
    <property type="protein sequence ID" value="KAK0610358.1"/>
    <property type="molecule type" value="Genomic_DNA"/>
</dbReference>
<protein>
    <submittedName>
        <fullName evidence="2">Kinase-like domain-containing protein</fullName>
    </submittedName>
</protein>
<dbReference type="Gene3D" id="3.30.200.20">
    <property type="entry name" value="Phosphorylase Kinase, domain 1"/>
    <property type="match status" value="1"/>
</dbReference>
<dbReference type="GO" id="GO:0016301">
    <property type="term" value="F:kinase activity"/>
    <property type="evidence" value="ECO:0007669"/>
    <property type="project" value="UniProtKB-KW"/>
</dbReference>
<evidence type="ECO:0000313" key="2">
    <source>
        <dbReference type="EMBL" id="KAK0610358.1"/>
    </source>
</evidence>
<dbReference type="InterPro" id="IPR002575">
    <property type="entry name" value="Aminoglycoside_PTrfase"/>
</dbReference>
<comment type="caution">
    <text evidence="2">The sequence shown here is derived from an EMBL/GenBank/DDBJ whole genome shotgun (WGS) entry which is preliminary data.</text>
</comment>
<organism evidence="2 3">
    <name type="scientific">Bombardia bombarda</name>
    <dbReference type="NCBI Taxonomy" id="252184"/>
    <lineage>
        <taxon>Eukaryota</taxon>
        <taxon>Fungi</taxon>
        <taxon>Dikarya</taxon>
        <taxon>Ascomycota</taxon>
        <taxon>Pezizomycotina</taxon>
        <taxon>Sordariomycetes</taxon>
        <taxon>Sordariomycetidae</taxon>
        <taxon>Sordariales</taxon>
        <taxon>Lasiosphaeriaceae</taxon>
        <taxon>Bombardia</taxon>
    </lineage>
</organism>
<dbReference type="AlphaFoldDB" id="A0AA39TWI9"/>
<evidence type="ECO:0000313" key="3">
    <source>
        <dbReference type="Proteomes" id="UP001174934"/>
    </source>
</evidence>
<sequence>MSSLTTEELEQLSSQIQQQLSSTPYACSLLTPIHGGSANFIYRGTLVTPLASGGNKDSNEVCLSDGATPELYKTVIVKHTAGFLSVSRDFKIDVSRCLFEETMLYALESFPAAHSPTTQTTTVIKTPRLYHFDRTTNTQIHQDFPNALDMKTLLLSDTPLSHDTARSIGHDLGVWLRAFHDWTAAPGQEHLCDEIAANTPMRQLKYDVTYGSKGFFDVLLTRCPDLLEGGVGEMLLAAGKVVEEEFKGNHFADVKDAWGVLHGDFWTGNVLLPNQTPRPATTPTPTDLVVIDWELAHVGHRSADIGQFIGDLYERYHYKGVSAALPAIEGFTAGYGAMSHHLAHRTAMYAGVHVITWARRGAPVADTEETMWEGMRMGRNLVHRGYMRDREWFLREGGVFGCLFRPF</sequence>
<keyword evidence="3" id="KW-1185">Reference proteome</keyword>
<accession>A0AA39TWI9</accession>